<reference evidence="1" key="1">
    <citation type="submission" date="2020-03" db="EMBL/GenBank/DDBJ databases">
        <authorList>
            <person name="Weist P."/>
        </authorList>
    </citation>
    <scope>NUCLEOTIDE SEQUENCE</scope>
</reference>
<organism evidence="1 2">
    <name type="scientific">Pleuronectes platessa</name>
    <name type="common">European plaice</name>
    <dbReference type="NCBI Taxonomy" id="8262"/>
    <lineage>
        <taxon>Eukaryota</taxon>
        <taxon>Metazoa</taxon>
        <taxon>Chordata</taxon>
        <taxon>Craniata</taxon>
        <taxon>Vertebrata</taxon>
        <taxon>Euteleostomi</taxon>
        <taxon>Actinopterygii</taxon>
        <taxon>Neopterygii</taxon>
        <taxon>Teleostei</taxon>
        <taxon>Neoteleostei</taxon>
        <taxon>Acanthomorphata</taxon>
        <taxon>Carangaria</taxon>
        <taxon>Pleuronectiformes</taxon>
        <taxon>Pleuronectoidei</taxon>
        <taxon>Pleuronectidae</taxon>
        <taxon>Pleuronectes</taxon>
    </lineage>
</organism>
<name>A0A9N7U953_PLEPL</name>
<evidence type="ECO:0000313" key="1">
    <source>
        <dbReference type="EMBL" id="CAB1425713.1"/>
    </source>
</evidence>
<dbReference type="Proteomes" id="UP001153269">
    <property type="component" value="Unassembled WGS sequence"/>
</dbReference>
<proteinExistence type="predicted"/>
<evidence type="ECO:0000313" key="2">
    <source>
        <dbReference type="Proteomes" id="UP001153269"/>
    </source>
</evidence>
<dbReference type="EMBL" id="CADEAL010000827">
    <property type="protein sequence ID" value="CAB1425713.1"/>
    <property type="molecule type" value="Genomic_DNA"/>
</dbReference>
<keyword evidence="2" id="KW-1185">Reference proteome</keyword>
<dbReference type="AlphaFoldDB" id="A0A9N7U953"/>
<accession>A0A9N7U953</accession>
<comment type="caution">
    <text evidence="1">The sequence shown here is derived from an EMBL/GenBank/DDBJ whole genome shotgun (WGS) entry which is preliminary data.</text>
</comment>
<protein>
    <submittedName>
        <fullName evidence="1">Uncharacterized protein</fullName>
    </submittedName>
</protein>
<sequence length="108" mass="11765">MLFKVKLSPRIIRQRSHCDVSPLNQFPSTSAVCFSHSPGCCWKAPPKRQSVRAIDISLHISPDMLGVNAVDGEDTGEMSWTLTKVEMSFCAPCASANVTAKTKSKPLS</sequence>
<gene>
    <name evidence="1" type="ORF">PLEPLA_LOCUS13646</name>
</gene>